<dbReference type="Gene3D" id="2.10.25.10">
    <property type="entry name" value="Laminin"/>
    <property type="match status" value="1"/>
</dbReference>
<feature type="non-terminal residue" evidence="1">
    <location>
        <position position="81"/>
    </location>
</feature>
<gene>
    <name evidence="1" type="primary">ORF1514</name>
</gene>
<dbReference type="EMBL" id="HACG01000640">
    <property type="protein sequence ID" value="CEK47505.1"/>
    <property type="molecule type" value="Transcribed_RNA"/>
</dbReference>
<evidence type="ECO:0008006" key="2">
    <source>
        <dbReference type="Google" id="ProtNLM"/>
    </source>
</evidence>
<evidence type="ECO:0000313" key="1">
    <source>
        <dbReference type="EMBL" id="CEK47505.1"/>
    </source>
</evidence>
<proteinExistence type="predicted"/>
<protein>
    <recommendedName>
        <fullName evidence="2">TIL domain-containing protein</fullName>
    </recommendedName>
</protein>
<dbReference type="AlphaFoldDB" id="A0A0B6XW63"/>
<sequence length="81" mass="8737">ETEPVACIKMCMPPKCECKAPNALDEAGNCIPRSQCPGNGTQEIAVGEPNPSMPCGNNEVYDKCGKSCERNCRTALQRNMC</sequence>
<name>A0A0B6XW63_9EUPU</name>
<reference evidence="1" key="1">
    <citation type="submission" date="2014-12" db="EMBL/GenBank/DDBJ databases">
        <title>Insight into the proteome of Arion vulgaris.</title>
        <authorList>
            <person name="Aradska J."/>
            <person name="Bulat T."/>
            <person name="Smidak R."/>
            <person name="Sarate P."/>
            <person name="Gangsoo J."/>
            <person name="Sialana F."/>
            <person name="Bilban M."/>
            <person name="Lubec G."/>
        </authorList>
    </citation>
    <scope>NUCLEOTIDE SEQUENCE</scope>
    <source>
        <tissue evidence="1">Skin</tissue>
    </source>
</reference>
<accession>A0A0B6XW63</accession>
<organism evidence="1">
    <name type="scientific">Arion vulgaris</name>
    <dbReference type="NCBI Taxonomy" id="1028688"/>
    <lineage>
        <taxon>Eukaryota</taxon>
        <taxon>Metazoa</taxon>
        <taxon>Spiralia</taxon>
        <taxon>Lophotrochozoa</taxon>
        <taxon>Mollusca</taxon>
        <taxon>Gastropoda</taxon>
        <taxon>Heterobranchia</taxon>
        <taxon>Euthyneura</taxon>
        <taxon>Panpulmonata</taxon>
        <taxon>Eupulmonata</taxon>
        <taxon>Stylommatophora</taxon>
        <taxon>Helicina</taxon>
        <taxon>Arionoidea</taxon>
        <taxon>Arionidae</taxon>
        <taxon>Arion</taxon>
    </lineage>
</organism>
<feature type="non-terminal residue" evidence="1">
    <location>
        <position position="1"/>
    </location>
</feature>